<dbReference type="PANTHER" id="PTHR42988">
    <property type="entry name" value="PHOSPHOHYDROLASE"/>
    <property type="match status" value="1"/>
</dbReference>
<evidence type="ECO:0000256" key="2">
    <source>
        <dbReference type="ARBA" id="ARBA00022801"/>
    </source>
</evidence>
<evidence type="ECO:0000259" key="5">
    <source>
        <dbReference type="Pfam" id="PF00149"/>
    </source>
</evidence>
<dbReference type="GO" id="GO:0016787">
    <property type="term" value="F:hydrolase activity"/>
    <property type="evidence" value="ECO:0007669"/>
    <property type="project" value="UniProtKB-KW"/>
</dbReference>
<dbReference type="SUPFAM" id="SSF56300">
    <property type="entry name" value="Metallo-dependent phosphatases"/>
    <property type="match status" value="1"/>
</dbReference>
<keyword evidence="2" id="KW-0378">Hydrolase</keyword>
<dbReference type="OrthoDB" id="651281at2"/>
<evidence type="ECO:0000256" key="3">
    <source>
        <dbReference type="ARBA" id="ARBA00023004"/>
    </source>
</evidence>
<dbReference type="KEGG" id="cid:P73_2918"/>
<dbReference type="AlphaFoldDB" id="A0A0B5DW89"/>
<feature type="domain" description="Calcineurin-like phosphoesterase" evidence="5">
    <location>
        <begin position="3"/>
        <end position="188"/>
    </location>
</feature>
<dbReference type="InterPro" id="IPR004843">
    <property type="entry name" value="Calcineurin-like_PHP"/>
</dbReference>
<dbReference type="PANTHER" id="PTHR42988:SF2">
    <property type="entry name" value="CYCLIC NUCLEOTIDE PHOSPHODIESTERASE CBUA0032-RELATED"/>
    <property type="match status" value="1"/>
</dbReference>
<dbReference type="HOGENOM" id="CLU_063034_0_0_5"/>
<organism evidence="6 7">
    <name type="scientific">Celeribacter indicus</name>
    <dbReference type="NCBI Taxonomy" id="1208324"/>
    <lineage>
        <taxon>Bacteria</taxon>
        <taxon>Pseudomonadati</taxon>
        <taxon>Pseudomonadota</taxon>
        <taxon>Alphaproteobacteria</taxon>
        <taxon>Rhodobacterales</taxon>
        <taxon>Roseobacteraceae</taxon>
        <taxon>Celeribacter</taxon>
    </lineage>
</organism>
<gene>
    <name evidence="6" type="ORF">P73_2918</name>
</gene>
<dbReference type="InterPro" id="IPR050884">
    <property type="entry name" value="CNP_phosphodiesterase-III"/>
</dbReference>
<dbReference type="Proteomes" id="UP000031521">
    <property type="component" value="Chromosome"/>
</dbReference>
<accession>A0A0B5DW89</accession>
<name>A0A0B5DW89_9RHOB</name>
<protein>
    <submittedName>
        <fullName evidence="6">Metallophosphoesterase</fullName>
    </submittedName>
</protein>
<evidence type="ECO:0000313" key="6">
    <source>
        <dbReference type="EMBL" id="AJE47633.1"/>
    </source>
</evidence>
<keyword evidence="1" id="KW-0479">Metal-binding</keyword>
<evidence type="ECO:0000256" key="1">
    <source>
        <dbReference type="ARBA" id="ARBA00022723"/>
    </source>
</evidence>
<sequence length="277" mass="30566">MSRIVHLSDLHFGRDDPALETPLIETIHALAPTLIVISGDFTQRARRGQFERARTFLGRLSPPVLAVPGNHDTPLDNLFVRFLRPFSRYRHAVGRVLEPRFETDDLHVIGINTVNPYAWQSGRISERKLTQVSEAFAEDDDRVNVAVLHHPLEQPPTLDKPKTRGAKAALTALSACGTDLVLSGHLHTAVSAPFAAVPGLLFVQAGTALSTRLRGEQNTFNQIDITGEAQMSVTLWSTEDGRPGFHPRAHQRFARDPAGWMPVDPLPEVPDVLTTAH</sequence>
<evidence type="ECO:0000256" key="4">
    <source>
        <dbReference type="ARBA" id="ARBA00025742"/>
    </source>
</evidence>
<dbReference type="RefSeq" id="WP_052453306.1">
    <property type="nucleotide sequence ID" value="NZ_CP004393.1"/>
</dbReference>
<dbReference type="EMBL" id="CP004393">
    <property type="protein sequence ID" value="AJE47633.1"/>
    <property type="molecule type" value="Genomic_DNA"/>
</dbReference>
<comment type="similarity">
    <text evidence="4">Belongs to the cyclic nucleotide phosphodiesterase class-III family.</text>
</comment>
<evidence type="ECO:0000313" key="7">
    <source>
        <dbReference type="Proteomes" id="UP000031521"/>
    </source>
</evidence>
<keyword evidence="7" id="KW-1185">Reference proteome</keyword>
<dbReference type="Pfam" id="PF00149">
    <property type="entry name" value="Metallophos"/>
    <property type="match status" value="1"/>
</dbReference>
<dbReference type="CDD" id="cd07400">
    <property type="entry name" value="MPP_1"/>
    <property type="match status" value="1"/>
</dbReference>
<dbReference type="InterPro" id="IPR029052">
    <property type="entry name" value="Metallo-depent_PP-like"/>
</dbReference>
<dbReference type="GO" id="GO:0046872">
    <property type="term" value="F:metal ion binding"/>
    <property type="evidence" value="ECO:0007669"/>
    <property type="project" value="UniProtKB-KW"/>
</dbReference>
<proteinExistence type="inferred from homology"/>
<dbReference type="STRING" id="1208324.P73_2918"/>
<reference evidence="6 7" key="1">
    <citation type="journal article" date="2014" name="Int. J. Syst. Evol. Microbiol.">
        <title>Celeribacter indicus sp. nov., a polycyclic aromatic hydrocarbon-degrading bacterium from deep-sea sediment and reclassification of Huaishuia halophila as Celeribacter halophilus comb. nov.</title>
        <authorList>
            <person name="Lai Q."/>
            <person name="Cao J."/>
            <person name="Yuan J."/>
            <person name="Li F."/>
            <person name="Shao Z."/>
        </authorList>
    </citation>
    <scope>NUCLEOTIDE SEQUENCE [LARGE SCALE GENOMIC DNA]</scope>
    <source>
        <strain evidence="6">P73</strain>
    </source>
</reference>
<keyword evidence="3" id="KW-0408">Iron</keyword>
<dbReference type="Gene3D" id="3.60.21.10">
    <property type="match status" value="1"/>
</dbReference>